<dbReference type="AlphaFoldDB" id="A0A8T0VE89"/>
<dbReference type="OrthoDB" id="693760at2759"/>
<accession>A0A8T0VE89</accession>
<evidence type="ECO:0000313" key="3">
    <source>
        <dbReference type="EMBL" id="KAG2633148.1"/>
    </source>
</evidence>
<dbReference type="InterPro" id="IPR036047">
    <property type="entry name" value="F-box-like_dom_sf"/>
</dbReference>
<comment type="caution">
    <text evidence="3">The sequence shown here is derived from an EMBL/GenBank/DDBJ whole genome shotgun (WGS) entry which is preliminary data.</text>
</comment>
<evidence type="ECO:0000313" key="4">
    <source>
        <dbReference type="Proteomes" id="UP000823388"/>
    </source>
</evidence>
<protein>
    <recommendedName>
        <fullName evidence="2">F-box domain-containing protein</fullName>
    </recommendedName>
</protein>
<dbReference type="PANTHER" id="PTHR34709:SF61">
    <property type="entry name" value="OS07G0229100 PROTEIN"/>
    <property type="match status" value="1"/>
</dbReference>
<feature type="region of interest" description="Disordered" evidence="1">
    <location>
        <begin position="1"/>
        <end position="23"/>
    </location>
</feature>
<reference evidence="3" key="1">
    <citation type="submission" date="2020-05" db="EMBL/GenBank/DDBJ databases">
        <title>WGS assembly of Panicum virgatum.</title>
        <authorList>
            <person name="Lovell J.T."/>
            <person name="Jenkins J."/>
            <person name="Shu S."/>
            <person name="Juenger T.E."/>
            <person name="Schmutz J."/>
        </authorList>
    </citation>
    <scope>NUCLEOTIDE SEQUENCE</scope>
    <source>
        <strain evidence="3">AP13</strain>
    </source>
</reference>
<name>A0A8T0VE89_PANVG</name>
<proteinExistence type="predicted"/>
<evidence type="ECO:0000259" key="2">
    <source>
        <dbReference type="Pfam" id="PF00646"/>
    </source>
</evidence>
<evidence type="ECO:0000256" key="1">
    <source>
        <dbReference type="SAM" id="MobiDB-lite"/>
    </source>
</evidence>
<dbReference type="SUPFAM" id="SSF81383">
    <property type="entry name" value="F-box domain"/>
    <property type="match status" value="1"/>
</dbReference>
<feature type="domain" description="F-box" evidence="2">
    <location>
        <begin position="28"/>
        <end position="66"/>
    </location>
</feature>
<dbReference type="InterPro" id="IPR055312">
    <property type="entry name" value="FBL15-like"/>
</dbReference>
<keyword evidence="4" id="KW-1185">Reference proteome</keyword>
<gene>
    <name evidence="3" type="ORF">PVAP13_2NG276600</name>
</gene>
<dbReference type="Pfam" id="PF00646">
    <property type="entry name" value="F-box"/>
    <property type="match status" value="1"/>
</dbReference>
<dbReference type="EMBL" id="CM029040">
    <property type="protein sequence ID" value="KAG2633148.1"/>
    <property type="molecule type" value="Genomic_DNA"/>
</dbReference>
<dbReference type="InterPro" id="IPR001810">
    <property type="entry name" value="F-box_dom"/>
</dbReference>
<sequence length="538" mass="59385">MERSGGEVSAMGSRVSSDSDAAAGEDRLSGLPDDVLVLILLRLHTAAAAARTSILSRRWRRLWAILPELHFAVAPEPASTRAILESHEAALRFLYVVTLGAAPDSVAAWLPAAARRLSGRLVFINKYAAKEGGEEEDEDEDEAAAQGGAFELPCFGNATAFYLDLGFLGVAMPPAGIFARLTELCLFQIRFHGPCELGDAISSPRCPCLQKLLIFSVRGLNNLAIHSGSLLRVSLRDLRGLRQLTIVAPVLEDLAVSDLCGWRQLTIVAPVLENLVVSDCFIYDWNQPVASISAPQLVCLNWRDPNDPSSVDLGKMERVQWLSTSSFLVYGPDNLAVAHNRGCIRLLERFKVMGGLNLTLDYIGEIENCAYLMDDMTVLPDIAFLNLNVLTYGHAFGASAFHVLMMCSGIRRLKLRFKAPTDSEAQSSCPSGCICGQQADWKTEELSLNHLEEVEITELRGSEHEIAFLKRLLSWVGLLKRMTITFHSSVTENMANELCQMLRSFSRTEICMKFYTHQDTVKALFRGEAILWNHRGLA</sequence>
<dbReference type="Proteomes" id="UP000823388">
    <property type="component" value="Chromosome 2N"/>
</dbReference>
<organism evidence="3 4">
    <name type="scientific">Panicum virgatum</name>
    <name type="common">Blackwell switchgrass</name>
    <dbReference type="NCBI Taxonomy" id="38727"/>
    <lineage>
        <taxon>Eukaryota</taxon>
        <taxon>Viridiplantae</taxon>
        <taxon>Streptophyta</taxon>
        <taxon>Embryophyta</taxon>
        <taxon>Tracheophyta</taxon>
        <taxon>Spermatophyta</taxon>
        <taxon>Magnoliopsida</taxon>
        <taxon>Liliopsida</taxon>
        <taxon>Poales</taxon>
        <taxon>Poaceae</taxon>
        <taxon>PACMAD clade</taxon>
        <taxon>Panicoideae</taxon>
        <taxon>Panicodae</taxon>
        <taxon>Paniceae</taxon>
        <taxon>Panicinae</taxon>
        <taxon>Panicum</taxon>
        <taxon>Panicum sect. Hiantes</taxon>
    </lineage>
</organism>
<dbReference type="PANTHER" id="PTHR34709">
    <property type="entry name" value="OS10G0396666 PROTEIN"/>
    <property type="match status" value="1"/>
</dbReference>